<dbReference type="EMBL" id="HBUF01408471">
    <property type="protein sequence ID" value="CAG6738558.1"/>
    <property type="molecule type" value="Transcribed_RNA"/>
</dbReference>
<evidence type="ECO:0000313" key="1">
    <source>
        <dbReference type="EMBL" id="CAG6738557.1"/>
    </source>
</evidence>
<organism evidence="1">
    <name type="scientific">Cacopsylla melanoneura</name>
    <dbReference type="NCBI Taxonomy" id="428564"/>
    <lineage>
        <taxon>Eukaryota</taxon>
        <taxon>Metazoa</taxon>
        <taxon>Ecdysozoa</taxon>
        <taxon>Arthropoda</taxon>
        <taxon>Hexapoda</taxon>
        <taxon>Insecta</taxon>
        <taxon>Pterygota</taxon>
        <taxon>Neoptera</taxon>
        <taxon>Paraneoptera</taxon>
        <taxon>Hemiptera</taxon>
        <taxon>Sternorrhyncha</taxon>
        <taxon>Psylloidea</taxon>
        <taxon>Psyllidae</taxon>
        <taxon>Psyllinae</taxon>
        <taxon>Cacopsylla</taxon>
    </lineage>
</organism>
<sequence>MLSPLCSLFIPFPQISSLWPSSLFISPCPCAPLSCLSFSFSSFYSSSSSSPLPMPLPFLLLLPPPSSLPNSSIYIQTVLPLSNFFLCNLIYTLFFVGTPSFPLRGLFELFLIYIPF</sequence>
<reference evidence="1" key="1">
    <citation type="submission" date="2021-05" db="EMBL/GenBank/DDBJ databases">
        <authorList>
            <person name="Alioto T."/>
            <person name="Alioto T."/>
            <person name="Gomez Garrido J."/>
        </authorList>
    </citation>
    <scope>NUCLEOTIDE SEQUENCE</scope>
</reference>
<protein>
    <submittedName>
        <fullName evidence="1">Uncharacterized protein</fullName>
    </submittedName>
</protein>
<dbReference type="EMBL" id="HBUF01408470">
    <property type="protein sequence ID" value="CAG6738557.1"/>
    <property type="molecule type" value="Transcribed_RNA"/>
</dbReference>
<accession>A0A8D8Z0N1</accession>
<name>A0A8D8Z0N1_9HEMI</name>
<proteinExistence type="predicted"/>
<dbReference type="AlphaFoldDB" id="A0A8D8Z0N1"/>